<dbReference type="SMART" id="SM00849">
    <property type="entry name" value="Lactamase_B"/>
    <property type="match status" value="1"/>
</dbReference>
<accession>G9BAU9</accession>
<proteinExistence type="predicted"/>
<dbReference type="InterPro" id="IPR001279">
    <property type="entry name" value="Metallo-B-lactamas"/>
</dbReference>
<dbReference type="SUPFAM" id="SSF56281">
    <property type="entry name" value="Metallo-hydrolase/oxidoreductase"/>
    <property type="match status" value="1"/>
</dbReference>
<dbReference type="Pfam" id="PF12706">
    <property type="entry name" value="Lactamase_B_2"/>
    <property type="match status" value="1"/>
</dbReference>
<dbReference type="EMBL" id="HQ214612">
    <property type="protein sequence ID" value="ADP09474.1"/>
    <property type="molecule type" value="Genomic_DNA"/>
</dbReference>
<name>G9BAU9_9ARCH</name>
<evidence type="ECO:0000313" key="2">
    <source>
        <dbReference type="EMBL" id="ADP09474.1"/>
    </source>
</evidence>
<dbReference type="InterPro" id="IPR036866">
    <property type="entry name" value="RibonucZ/Hydroxyglut_hydro"/>
</dbReference>
<dbReference type="InterPro" id="IPR050114">
    <property type="entry name" value="UPF0173_UPF0282_UlaG_hydrolase"/>
</dbReference>
<organism evidence="2">
    <name type="scientific">uncultured marine crenarchaeote E48-1C</name>
    <dbReference type="NCBI Taxonomy" id="907718"/>
    <lineage>
        <taxon>Archaea</taxon>
        <taxon>Candidatus Bathyarchaeota</taxon>
        <taxon>environmental samples</taxon>
    </lineage>
</organism>
<dbReference type="Gene3D" id="3.60.15.10">
    <property type="entry name" value="Ribonuclease Z/Hydroxyacylglutathione hydrolase-like"/>
    <property type="match status" value="1"/>
</dbReference>
<reference evidence="2" key="1">
    <citation type="journal article" date="2012" name="Environ. Microbiol.">
        <title>Genetic structure of three fosmid-fragments encoding 16S rRNA genes of the Miscellaneous Crenarchaeotic Group (MCG): implications for physiology and evolution of marine sedimentary archaea.</title>
        <authorList>
            <person name="Li P.Y."/>
            <person name="Xie B.B."/>
            <person name="Zhang X.Y."/>
            <person name="Qin Q.L."/>
            <person name="Dang H.Y."/>
            <person name="Wang X.M."/>
            <person name="Chen X.L."/>
            <person name="Yu J."/>
            <person name="Zhang Y.Z."/>
        </authorList>
    </citation>
    <scope>NUCLEOTIDE SEQUENCE</scope>
</reference>
<evidence type="ECO:0000259" key="1">
    <source>
        <dbReference type="SMART" id="SM00849"/>
    </source>
</evidence>
<gene>
    <name evidence="2" type="ORF">E48-1C_29</name>
</gene>
<dbReference type="AlphaFoldDB" id="G9BAU9"/>
<protein>
    <submittedName>
        <fullName evidence="2">Beta-lactamase domain protein</fullName>
    </submittedName>
</protein>
<dbReference type="PANTHER" id="PTHR43546">
    <property type="entry name" value="UPF0173 METAL-DEPENDENT HYDROLASE MJ1163-RELATED"/>
    <property type="match status" value="1"/>
</dbReference>
<sequence length="240" mass="26882">MSIEKQIPGKGEILFVWFNRYSGVTIKTPSKILVIDPVDVKPRELKNVDAILITHEHYDHLDQPLLSEIHKLAQCKVVADPTSIRRLQNNISPENLHEVQPGSEVSIGKVSIKAEECNHQPAATPVTFIITSEDGVKIYHTADSLPFPEMETIGKREKLDVAFCTVGIAPGTTPETGLEIIKLTKPKVAVPYHTASTSDQDRFSELLTKDMPRVKCLIPEVGKIYQVFKRKGKIVRKKDR</sequence>
<feature type="domain" description="Metallo-beta-lactamase" evidence="1">
    <location>
        <begin position="20"/>
        <end position="193"/>
    </location>
</feature>